<feature type="transmembrane region" description="Helical" evidence="6">
    <location>
        <begin position="200"/>
        <end position="221"/>
    </location>
</feature>
<keyword evidence="8" id="KW-1185">Reference proteome</keyword>
<organism evidence="7 8">
    <name type="scientific">Blautia liquoris</name>
    <dbReference type="NCBI Taxonomy" id="2779518"/>
    <lineage>
        <taxon>Bacteria</taxon>
        <taxon>Bacillati</taxon>
        <taxon>Bacillota</taxon>
        <taxon>Clostridia</taxon>
        <taxon>Lachnospirales</taxon>
        <taxon>Lachnospiraceae</taxon>
        <taxon>Blautia</taxon>
    </lineage>
</organism>
<evidence type="ECO:0000256" key="1">
    <source>
        <dbReference type="ARBA" id="ARBA00004651"/>
    </source>
</evidence>
<dbReference type="GO" id="GO:0005886">
    <property type="term" value="C:plasma membrane"/>
    <property type="evidence" value="ECO:0007669"/>
    <property type="project" value="UniProtKB-SubCell"/>
</dbReference>
<reference evidence="7 8" key="1">
    <citation type="submission" date="2020-10" db="EMBL/GenBank/DDBJ databases">
        <title>Blautia liquoris sp.nov., isolated from the mud in a fermentation cellar used for the production of Chinese strong-flavoured liquor.</title>
        <authorList>
            <person name="Lu L."/>
        </authorList>
    </citation>
    <scope>NUCLEOTIDE SEQUENCE [LARGE SCALE GENOMIC DNA]</scope>
    <source>
        <strain evidence="7 8">LZLJ-3</strain>
    </source>
</reference>
<feature type="transmembrane region" description="Helical" evidence="6">
    <location>
        <begin position="125"/>
        <end position="145"/>
    </location>
</feature>
<feature type="transmembrane region" description="Helical" evidence="6">
    <location>
        <begin position="233"/>
        <end position="255"/>
    </location>
</feature>
<evidence type="ECO:0000256" key="2">
    <source>
        <dbReference type="ARBA" id="ARBA00022475"/>
    </source>
</evidence>
<accession>A0A7M2RMD9</accession>
<feature type="transmembrane region" description="Helical" evidence="6">
    <location>
        <begin position="165"/>
        <end position="188"/>
    </location>
</feature>
<proteinExistence type="predicted"/>
<keyword evidence="5 6" id="KW-0472">Membrane</keyword>
<evidence type="ECO:0000256" key="4">
    <source>
        <dbReference type="ARBA" id="ARBA00022989"/>
    </source>
</evidence>
<feature type="transmembrane region" description="Helical" evidence="6">
    <location>
        <begin position="20"/>
        <end position="42"/>
    </location>
</feature>
<dbReference type="KEGG" id="bliq:INP51_06025"/>
<dbReference type="RefSeq" id="WP_193736820.1">
    <property type="nucleotide sequence ID" value="NZ_CP063304.1"/>
</dbReference>
<dbReference type="PIRSF" id="PIRSF035875">
    <property type="entry name" value="RNase_BN"/>
    <property type="match status" value="1"/>
</dbReference>
<evidence type="ECO:0000256" key="5">
    <source>
        <dbReference type="ARBA" id="ARBA00023136"/>
    </source>
</evidence>
<dbReference type="EMBL" id="CP063304">
    <property type="protein sequence ID" value="QOV20500.1"/>
    <property type="molecule type" value="Genomic_DNA"/>
</dbReference>
<dbReference type="InterPro" id="IPR017039">
    <property type="entry name" value="Virul_fac_BrkB"/>
</dbReference>
<sequence length="291" mass="32973">MKEAREFTKRLSHDNVGAFAAQAAYFILLSLIPMLLLFMTLIQFTSVSKDMASNMLMQVVPAEFQSLVERIIGEVYAKSTSVVPVSLVVTLWSAGKGVNALTAGFNSIYHVPETRGYIIGRVRSAFYTLMFILAVIASLVLMVFGNTIQKSLEKYVPVLARVTSFILSMRTLIMVVALTVLFLFLYKFIPNRKTAFRSQLPGAMFSSVAWAVFSLGFSFYLDNFPGFSNMYGSLTTLVIVMLWMYFCMYIILIGAEINFNYEDKLKGLQNSTKRRIREEYQNLIDNPRKDD</sequence>
<dbReference type="Pfam" id="PF03631">
    <property type="entry name" value="Virul_fac_BrkB"/>
    <property type="match status" value="1"/>
</dbReference>
<dbReference type="PANTHER" id="PTHR30213">
    <property type="entry name" value="INNER MEMBRANE PROTEIN YHJD"/>
    <property type="match status" value="1"/>
</dbReference>
<keyword evidence="4 6" id="KW-1133">Transmembrane helix</keyword>
<gene>
    <name evidence="7" type="ORF">INP51_06025</name>
</gene>
<keyword evidence="2" id="KW-1003">Cell membrane</keyword>
<evidence type="ECO:0000256" key="6">
    <source>
        <dbReference type="SAM" id="Phobius"/>
    </source>
</evidence>
<dbReference type="Proteomes" id="UP000593601">
    <property type="component" value="Chromosome"/>
</dbReference>
<comment type="subcellular location">
    <subcellularLocation>
        <location evidence="1">Cell membrane</location>
        <topology evidence="1">Multi-pass membrane protein</topology>
    </subcellularLocation>
</comment>
<dbReference type="NCBIfam" id="TIGR00765">
    <property type="entry name" value="yihY_not_rbn"/>
    <property type="match status" value="1"/>
</dbReference>
<dbReference type="AlphaFoldDB" id="A0A7M2RMD9"/>
<protein>
    <submittedName>
        <fullName evidence="7">YihY/virulence factor BrkB family protein</fullName>
    </submittedName>
</protein>
<evidence type="ECO:0000313" key="8">
    <source>
        <dbReference type="Proteomes" id="UP000593601"/>
    </source>
</evidence>
<keyword evidence="3 6" id="KW-0812">Transmembrane</keyword>
<dbReference type="PANTHER" id="PTHR30213:SF0">
    <property type="entry name" value="UPF0761 MEMBRANE PROTEIN YIHY"/>
    <property type="match status" value="1"/>
</dbReference>
<evidence type="ECO:0000313" key="7">
    <source>
        <dbReference type="EMBL" id="QOV20500.1"/>
    </source>
</evidence>
<name>A0A7M2RMD9_9FIRM</name>
<evidence type="ECO:0000256" key="3">
    <source>
        <dbReference type="ARBA" id="ARBA00022692"/>
    </source>
</evidence>